<dbReference type="GO" id="GO:1990904">
    <property type="term" value="C:ribonucleoprotein complex"/>
    <property type="evidence" value="ECO:0007669"/>
    <property type="project" value="UniProtKB-KW"/>
</dbReference>
<comment type="subcellular location">
    <subcellularLocation>
        <location evidence="1">Mitochondrion</location>
    </subcellularLocation>
</comment>
<evidence type="ECO:0000313" key="7">
    <source>
        <dbReference type="EMBL" id="KAL3098716.1"/>
    </source>
</evidence>
<keyword evidence="4" id="KW-0689">Ribosomal protein</keyword>
<dbReference type="InterPro" id="IPR026146">
    <property type="entry name" value="Ribosomal_uS3m"/>
</dbReference>
<evidence type="ECO:0000256" key="3">
    <source>
        <dbReference type="ARBA" id="ARBA00022946"/>
    </source>
</evidence>
<reference evidence="7 8" key="1">
    <citation type="submission" date="2024-10" db="EMBL/GenBank/DDBJ databases">
        <authorList>
            <person name="Kim D."/>
        </authorList>
    </citation>
    <scope>NUCLEOTIDE SEQUENCE [LARGE SCALE GENOMIC DNA]</scope>
    <source>
        <strain evidence="7">BH-2024</strain>
    </source>
</reference>
<keyword evidence="5" id="KW-0496">Mitochondrion</keyword>
<keyword evidence="8" id="KW-1185">Reference proteome</keyword>
<evidence type="ECO:0000256" key="4">
    <source>
        <dbReference type="ARBA" id="ARBA00022980"/>
    </source>
</evidence>
<comment type="similarity">
    <text evidence="2">Belongs to the universal ribosomal protein uS3 family.</text>
</comment>
<protein>
    <submittedName>
        <fullName evidence="7">Uncharacterized protein</fullName>
    </submittedName>
</protein>
<accession>A0ABD2K754</accession>
<dbReference type="Proteomes" id="UP001620626">
    <property type="component" value="Unassembled WGS sequence"/>
</dbReference>
<evidence type="ECO:0000256" key="1">
    <source>
        <dbReference type="ARBA" id="ARBA00004173"/>
    </source>
</evidence>
<comment type="caution">
    <text evidence="7">The sequence shown here is derived from an EMBL/GenBank/DDBJ whole genome shotgun (WGS) entry which is preliminary data.</text>
</comment>
<dbReference type="EMBL" id="JBICBT010000819">
    <property type="protein sequence ID" value="KAL3098716.1"/>
    <property type="molecule type" value="Genomic_DNA"/>
</dbReference>
<dbReference type="PANTHER" id="PTHR21244:SF1">
    <property type="entry name" value="SMALL RIBOSOMAL SUBUNIT PROTEIN US3M"/>
    <property type="match status" value="1"/>
</dbReference>
<evidence type="ECO:0000256" key="6">
    <source>
        <dbReference type="ARBA" id="ARBA00023274"/>
    </source>
</evidence>
<sequence>MSGAFPPLPFRCHRFSAISPFLPTFSSSFPPFSTSSALSKNVAAKFYNRRHLLKKNETLRLTYDMLRRPHHIGSHKAWMAWNTQNLKEFEQQPGLTIAQDEIIRRFCRALFFEFLPEIAGPTELVIKRRGNCAFVTGFLCWNDKTVASQRKLYWLWGFTEEILSNLLKHPLKLELQFVRSLDHLIVANIAPASSA</sequence>
<organism evidence="7 8">
    <name type="scientific">Heterodera trifolii</name>
    <dbReference type="NCBI Taxonomy" id="157864"/>
    <lineage>
        <taxon>Eukaryota</taxon>
        <taxon>Metazoa</taxon>
        <taxon>Ecdysozoa</taxon>
        <taxon>Nematoda</taxon>
        <taxon>Chromadorea</taxon>
        <taxon>Rhabditida</taxon>
        <taxon>Tylenchina</taxon>
        <taxon>Tylenchomorpha</taxon>
        <taxon>Tylenchoidea</taxon>
        <taxon>Heteroderidae</taxon>
        <taxon>Heteroderinae</taxon>
        <taxon>Heterodera</taxon>
    </lineage>
</organism>
<evidence type="ECO:0000256" key="5">
    <source>
        <dbReference type="ARBA" id="ARBA00023128"/>
    </source>
</evidence>
<dbReference type="Pfam" id="PF14955">
    <property type="entry name" value="MRP-S24"/>
    <property type="match status" value="1"/>
</dbReference>
<dbReference type="GO" id="GO:0005840">
    <property type="term" value="C:ribosome"/>
    <property type="evidence" value="ECO:0007669"/>
    <property type="project" value="UniProtKB-KW"/>
</dbReference>
<evidence type="ECO:0000256" key="2">
    <source>
        <dbReference type="ARBA" id="ARBA00010761"/>
    </source>
</evidence>
<keyword evidence="3" id="KW-0809">Transit peptide</keyword>
<gene>
    <name evidence="7" type="ORF">niasHT_024470</name>
</gene>
<name>A0ABD2K754_9BILA</name>
<dbReference type="AlphaFoldDB" id="A0ABD2K754"/>
<keyword evidence="6" id="KW-0687">Ribonucleoprotein</keyword>
<dbReference type="GO" id="GO:0005739">
    <property type="term" value="C:mitochondrion"/>
    <property type="evidence" value="ECO:0007669"/>
    <property type="project" value="UniProtKB-SubCell"/>
</dbReference>
<evidence type="ECO:0000313" key="8">
    <source>
        <dbReference type="Proteomes" id="UP001620626"/>
    </source>
</evidence>
<proteinExistence type="inferred from homology"/>
<dbReference type="PANTHER" id="PTHR21244">
    <property type="entry name" value="MITOCHONDRIAL 28S RIBOSOMAL PROTEIN S24"/>
    <property type="match status" value="1"/>
</dbReference>